<evidence type="ECO:0000313" key="2">
    <source>
        <dbReference type="EMBL" id="RFU15282.1"/>
    </source>
</evidence>
<reference evidence="2 3" key="1">
    <citation type="submission" date="2018-08" db="EMBL/GenBank/DDBJ databases">
        <title>Acidipila sp. 4G-K13, an acidobacterium isolated from forest soil.</title>
        <authorList>
            <person name="Gao Z.-H."/>
            <person name="Qiu L.-H."/>
        </authorList>
    </citation>
    <scope>NUCLEOTIDE SEQUENCE [LARGE SCALE GENOMIC DNA]</scope>
    <source>
        <strain evidence="2 3">4G-K13</strain>
    </source>
</reference>
<proteinExistence type="predicted"/>
<evidence type="ECO:0000313" key="3">
    <source>
        <dbReference type="Proteomes" id="UP000264702"/>
    </source>
</evidence>
<dbReference type="Pfam" id="PF00583">
    <property type="entry name" value="Acetyltransf_1"/>
    <property type="match status" value="1"/>
</dbReference>
<dbReference type="InterPro" id="IPR000182">
    <property type="entry name" value="GNAT_dom"/>
</dbReference>
<organism evidence="2 3">
    <name type="scientific">Paracidobacterium acidisoli</name>
    <dbReference type="NCBI Taxonomy" id="2303751"/>
    <lineage>
        <taxon>Bacteria</taxon>
        <taxon>Pseudomonadati</taxon>
        <taxon>Acidobacteriota</taxon>
        <taxon>Terriglobia</taxon>
        <taxon>Terriglobales</taxon>
        <taxon>Acidobacteriaceae</taxon>
        <taxon>Paracidobacterium</taxon>
    </lineage>
</organism>
<evidence type="ECO:0000259" key="1">
    <source>
        <dbReference type="PROSITE" id="PS51186"/>
    </source>
</evidence>
<dbReference type="Proteomes" id="UP000264702">
    <property type="component" value="Unassembled WGS sequence"/>
</dbReference>
<accession>A0A372IK05</accession>
<dbReference type="RefSeq" id="WP_117302098.1">
    <property type="nucleotide sequence ID" value="NZ_QVQT02000006.1"/>
</dbReference>
<keyword evidence="3" id="KW-1185">Reference proteome</keyword>
<keyword evidence="2" id="KW-0808">Transferase</keyword>
<dbReference type="EMBL" id="QVQT01000006">
    <property type="protein sequence ID" value="RFU15282.1"/>
    <property type="molecule type" value="Genomic_DNA"/>
</dbReference>
<dbReference type="PANTHER" id="PTHR43617">
    <property type="entry name" value="L-AMINO ACID N-ACETYLTRANSFERASE"/>
    <property type="match status" value="1"/>
</dbReference>
<dbReference type="CDD" id="cd04301">
    <property type="entry name" value="NAT_SF"/>
    <property type="match status" value="1"/>
</dbReference>
<dbReference type="SUPFAM" id="SSF55729">
    <property type="entry name" value="Acyl-CoA N-acyltransferases (Nat)"/>
    <property type="match status" value="1"/>
</dbReference>
<dbReference type="InterPro" id="IPR016181">
    <property type="entry name" value="Acyl_CoA_acyltransferase"/>
</dbReference>
<dbReference type="InterPro" id="IPR050276">
    <property type="entry name" value="MshD_Acetyltransferase"/>
</dbReference>
<dbReference type="PROSITE" id="PS51186">
    <property type="entry name" value="GNAT"/>
    <property type="match status" value="1"/>
</dbReference>
<sequence>MKEQITLRDATAEDLPFLALVYWDTRRQEVDAWGWPPEQQKLFLEMQFHARRQWYRAAYPNAADYIICHENAAVGYMVVSRDDAEEQLIDIALLGEYRNHGIGTSLLRRLLEECEARGRALRLQALKSNPAIRLYQRLGFVQSGADDMYAQLQWRPPAH</sequence>
<comment type="caution">
    <text evidence="2">The sequence shown here is derived from an EMBL/GenBank/DDBJ whole genome shotgun (WGS) entry which is preliminary data.</text>
</comment>
<dbReference type="PANTHER" id="PTHR43617:SF20">
    <property type="entry name" value="N-ALPHA-ACETYLTRANSFERASE RIMI"/>
    <property type="match status" value="1"/>
</dbReference>
<name>A0A372IK05_9BACT</name>
<dbReference type="Gene3D" id="3.40.630.30">
    <property type="match status" value="1"/>
</dbReference>
<feature type="domain" description="N-acetyltransferase" evidence="1">
    <location>
        <begin position="5"/>
        <end position="159"/>
    </location>
</feature>
<gene>
    <name evidence="2" type="ORF">D0Y96_16475</name>
</gene>
<protein>
    <submittedName>
        <fullName evidence="2">N-acetyltransferase</fullName>
    </submittedName>
</protein>
<dbReference type="AlphaFoldDB" id="A0A372IK05"/>
<dbReference type="OrthoDB" id="156739at2"/>
<dbReference type="GO" id="GO:0008999">
    <property type="term" value="F:protein-N-terminal-alanine acetyltransferase activity"/>
    <property type="evidence" value="ECO:0007669"/>
    <property type="project" value="TreeGrafter"/>
</dbReference>